<dbReference type="InterPro" id="IPR017938">
    <property type="entry name" value="Riboflavin_synthase-like_b-brl"/>
</dbReference>
<feature type="domain" description="Lumazine-binding" evidence="11">
    <location>
        <begin position="1"/>
        <end position="92"/>
    </location>
</feature>
<evidence type="ECO:0000259" key="11">
    <source>
        <dbReference type="PROSITE" id="PS51177"/>
    </source>
</evidence>
<feature type="repeat" description="Lumazine-binding" evidence="10">
    <location>
        <begin position="93"/>
        <end position="189"/>
    </location>
</feature>
<sequence>MFTGIVEEQGVLRQCEETGLVISAKHILQDLAVKDSVAVDGICLTVTQLGEDGFRVDTMPETLRRTRLASLHAGERVNLERSLLANGRMGGHMVQGHVEACSPVLATREDGIGLDVVIALPPDLRPYIVPKGFIALNGVSLTVVDVWSDRFSISLIPYTREYTNLGQAYEGMFLNLETDIVGRYVARLLQSQSTQFNASRDQQTLV</sequence>
<dbReference type="PROSITE" id="PS51177">
    <property type="entry name" value="LUMAZINE_BIND"/>
    <property type="match status" value="2"/>
</dbReference>
<dbReference type="OrthoDB" id="9788537at2"/>
<evidence type="ECO:0000256" key="6">
    <source>
        <dbReference type="ARBA" id="ARBA00022619"/>
    </source>
</evidence>
<dbReference type="Gene3D" id="2.40.30.20">
    <property type="match status" value="2"/>
</dbReference>
<dbReference type="NCBIfam" id="TIGR00187">
    <property type="entry name" value="ribE"/>
    <property type="match status" value="1"/>
</dbReference>
<dbReference type="PANTHER" id="PTHR21098">
    <property type="entry name" value="RIBOFLAVIN SYNTHASE ALPHA CHAIN"/>
    <property type="match status" value="1"/>
</dbReference>
<dbReference type="InterPro" id="IPR001783">
    <property type="entry name" value="Lumazine-bd"/>
</dbReference>
<dbReference type="InterPro" id="IPR026017">
    <property type="entry name" value="Lumazine-bd_dom"/>
</dbReference>
<dbReference type="CDD" id="cd00402">
    <property type="entry name" value="Riboflavin_synthase_like"/>
    <property type="match status" value="1"/>
</dbReference>
<evidence type="ECO:0000256" key="1">
    <source>
        <dbReference type="ARBA" id="ARBA00000968"/>
    </source>
</evidence>
<proteinExistence type="predicted"/>
<dbReference type="Proteomes" id="UP000287188">
    <property type="component" value="Unassembled WGS sequence"/>
</dbReference>
<reference evidence="13" key="1">
    <citation type="submission" date="2018-12" db="EMBL/GenBank/DDBJ databases">
        <title>Tengunoibacter tsumagoiensis gen. nov., sp. nov., Dictyobacter kobayashii sp. nov., D. alpinus sp. nov., and D. joshuensis sp. nov. and description of Dictyobacteraceae fam. nov. within the order Ktedonobacterales isolated from Tengu-no-mugimeshi.</title>
        <authorList>
            <person name="Wang C.M."/>
            <person name="Zheng Y."/>
            <person name="Sakai Y."/>
            <person name="Toyoda A."/>
            <person name="Minakuchi Y."/>
            <person name="Abe K."/>
            <person name="Yokota A."/>
            <person name="Yabe S."/>
        </authorList>
    </citation>
    <scope>NUCLEOTIDE SEQUENCE [LARGE SCALE GENOMIC DNA]</scope>
    <source>
        <strain evidence="13">Uno11</strain>
    </source>
</reference>
<dbReference type="PANTHER" id="PTHR21098:SF12">
    <property type="entry name" value="RIBOFLAVIN SYNTHASE"/>
    <property type="match status" value="1"/>
</dbReference>
<dbReference type="PIRSF" id="PIRSF000498">
    <property type="entry name" value="Riboflavin_syn_A"/>
    <property type="match status" value="1"/>
</dbReference>
<evidence type="ECO:0000256" key="4">
    <source>
        <dbReference type="ARBA" id="ARBA00012827"/>
    </source>
</evidence>
<feature type="repeat" description="Lumazine-binding" evidence="10">
    <location>
        <begin position="1"/>
        <end position="92"/>
    </location>
</feature>
<evidence type="ECO:0000256" key="5">
    <source>
        <dbReference type="ARBA" id="ARBA00013950"/>
    </source>
</evidence>
<dbReference type="Pfam" id="PF00677">
    <property type="entry name" value="Lum_binding"/>
    <property type="match status" value="2"/>
</dbReference>
<dbReference type="GO" id="GO:0004746">
    <property type="term" value="F:riboflavin synthase activity"/>
    <property type="evidence" value="ECO:0007669"/>
    <property type="project" value="UniProtKB-UniRule"/>
</dbReference>
<dbReference type="GO" id="GO:0009231">
    <property type="term" value="P:riboflavin biosynthetic process"/>
    <property type="evidence" value="ECO:0007669"/>
    <property type="project" value="UniProtKB-KW"/>
</dbReference>
<dbReference type="AlphaFoldDB" id="A0A402AB43"/>
<keyword evidence="13" id="KW-1185">Reference proteome</keyword>
<keyword evidence="8" id="KW-0677">Repeat</keyword>
<gene>
    <name evidence="12" type="ORF">KDK_00560</name>
</gene>
<evidence type="ECO:0000256" key="7">
    <source>
        <dbReference type="ARBA" id="ARBA00022679"/>
    </source>
</evidence>
<keyword evidence="6" id="KW-0686">Riboflavin biosynthesis</keyword>
<keyword evidence="7" id="KW-0808">Transferase</keyword>
<comment type="function">
    <text evidence="2">Catalyzes the dismutation of two molecules of 6,7-dimethyl-8-ribityllumazine, resulting in the formation of riboflavin and 5-amino-6-(D-ribitylamino)uracil.</text>
</comment>
<dbReference type="RefSeq" id="WP_126548189.1">
    <property type="nucleotide sequence ID" value="NZ_BIFS01000001.1"/>
</dbReference>
<name>A0A402AB43_9CHLR</name>
<accession>A0A402AB43</accession>
<evidence type="ECO:0000256" key="2">
    <source>
        <dbReference type="ARBA" id="ARBA00002803"/>
    </source>
</evidence>
<organism evidence="12 13">
    <name type="scientific">Dictyobacter kobayashii</name>
    <dbReference type="NCBI Taxonomy" id="2014872"/>
    <lineage>
        <taxon>Bacteria</taxon>
        <taxon>Bacillati</taxon>
        <taxon>Chloroflexota</taxon>
        <taxon>Ktedonobacteria</taxon>
        <taxon>Ktedonobacterales</taxon>
        <taxon>Dictyobacteraceae</taxon>
        <taxon>Dictyobacter</taxon>
    </lineage>
</organism>
<comment type="pathway">
    <text evidence="3">Cofactor biosynthesis; riboflavin biosynthesis; riboflavin from 2-hydroxy-3-oxobutyl phosphate and 5-amino-6-(D-ribitylamino)uracil: step 2/2.</text>
</comment>
<feature type="domain" description="Lumazine-binding" evidence="11">
    <location>
        <begin position="93"/>
        <end position="189"/>
    </location>
</feature>
<dbReference type="NCBIfam" id="NF006767">
    <property type="entry name" value="PRK09289.1"/>
    <property type="match status" value="1"/>
</dbReference>
<evidence type="ECO:0000256" key="10">
    <source>
        <dbReference type="PROSITE-ProRule" id="PRU00524"/>
    </source>
</evidence>
<dbReference type="SUPFAM" id="SSF63380">
    <property type="entry name" value="Riboflavin synthase domain-like"/>
    <property type="match status" value="2"/>
</dbReference>
<dbReference type="EC" id="2.5.1.9" evidence="4 9"/>
<evidence type="ECO:0000256" key="9">
    <source>
        <dbReference type="NCBIfam" id="TIGR00187"/>
    </source>
</evidence>
<evidence type="ECO:0000256" key="3">
    <source>
        <dbReference type="ARBA" id="ARBA00004887"/>
    </source>
</evidence>
<evidence type="ECO:0000313" key="13">
    <source>
        <dbReference type="Proteomes" id="UP000287188"/>
    </source>
</evidence>
<comment type="caution">
    <text evidence="12">The sequence shown here is derived from an EMBL/GenBank/DDBJ whole genome shotgun (WGS) entry which is preliminary data.</text>
</comment>
<protein>
    <recommendedName>
        <fullName evidence="5 9">Riboflavin synthase</fullName>
        <ecNumber evidence="4 9">2.5.1.9</ecNumber>
    </recommendedName>
</protein>
<dbReference type="InterPro" id="IPR023366">
    <property type="entry name" value="ATP_synth_asu-like_sf"/>
</dbReference>
<comment type="catalytic activity">
    <reaction evidence="1">
        <text>2 6,7-dimethyl-8-(1-D-ribityl)lumazine + H(+) = 5-amino-6-(D-ribitylamino)uracil + riboflavin</text>
        <dbReference type="Rhea" id="RHEA:20772"/>
        <dbReference type="ChEBI" id="CHEBI:15378"/>
        <dbReference type="ChEBI" id="CHEBI:15934"/>
        <dbReference type="ChEBI" id="CHEBI:57986"/>
        <dbReference type="ChEBI" id="CHEBI:58201"/>
        <dbReference type="EC" id="2.5.1.9"/>
    </reaction>
</comment>
<evidence type="ECO:0000313" key="12">
    <source>
        <dbReference type="EMBL" id="GCE16256.1"/>
    </source>
</evidence>
<dbReference type="EMBL" id="BIFS01000001">
    <property type="protein sequence ID" value="GCE16256.1"/>
    <property type="molecule type" value="Genomic_DNA"/>
</dbReference>
<evidence type="ECO:0000256" key="8">
    <source>
        <dbReference type="ARBA" id="ARBA00022737"/>
    </source>
</evidence>